<keyword evidence="1" id="KW-1185">Reference proteome</keyword>
<reference evidence="2" key="1">
    <citation type="submission" date="2022-11" db="UniProtKB">
        <authorList>
            <consortium name="WormBaseParasite"/>
        </authorList>
    </citation>
    <scope>IDENTIFICATION</scope>
</reference>
<dbReference type="AlphaFoldDB" id="A0A915EGY6"/>
<evidence type="ECO:0000313" key="1">
    <source>
        <dbReference type="Proteomes" id="UP000887574"/>
    </source>
</evidence>
<dbReference type="Proteomes" id="UP000887574">
    <property type="component" value="Unplaced"/>
</dbReference>
<sequence>MASSTDGGGNRLQPSDGRFSAWCGIITGMAEEVADASAKDIRKKIAEFLNEVEISDSDALVMEWEESSEEAARSGDQLMTFLRSIQDALWYANGFNSDMDDVEESDDSDIELEE</sequence>
<proteinExistence type="predicted"/>
<evidence type="ECO:0000313" key="2">
    <source>
        <dbReference type="WBParaSite" id="jg6224"/>
    </source>
</evidence>
<protein>
    <submittedName>
        <fullName evidence="2">Pre-rRNA-processing protein TSR2 homolog</fullName>
    </submittedName>
</protein>
<dbReference type="WBParaSite" id="jg6224">
    <property type="protein sequence ID" value="jg6224"/>
    <property type="gene ID" value="jg6224"/>
</dbReference>
<name>A0A915EGY6_9BILA</name>
<accession>A0A915EGY6</accession>
<organism evidence="1 2">
    <name type="scientific">Ditylenchus dipsaci</name>
    <dbReference type="NCBI Taxonomy" id="166011"/>
    <lineage>
        <taxon>Eukaryota</taxon>
        <taxon>Metazoa</taxon>
        <taxon>Ecdysozoa</taxon>
        <taxon>Nematoda</taxon>
        <taxon>Chromadorea</taxon>
        <taxon>Rhabditida</taxon>
        <taxon>Tylenchina</taxon>
        <taxon>Tylenchomorpha</taxon>
        <taxon>Sphaerularioidea</taxon>
        <taxon>Anguinidae</taxon>
        <taxon>Anguininae</taxon>
        <taxon>Ditylenchus</taxon>
    </lineage>
</organism>